<reference evidence="4" key="2">
    <citation type="submission" date="2023-05" db="EMBL/GenBank/DDBJ databases">
        <authorList>
            <person name="Schelkunov M.I."/>
        </authorList>
    </citation>
    <scope>NUCLEOTIDE SEQUENCE</scope>
    <source>
        <strain evidence="4">Hsosn_3</strain>
        <tissue evidence="4">Leaf</tissue>
    </source>
</reference>
<accession>A0AAD8JH23</accession>
<feature type="domain" description="Cleavage stimulation factor subunit 2 hinge" evidence="3">
    <location>
        <begin position="11"/>
        <end position="68"/>
    </location>
</feature>
<sequence>MAETQLAGVELSENIAGMSKNQLYHIMSQMKALIEQNQKQARHILVTNPPLTRALFQAQIMLGMVQPAEAIPSIPQTTSQNSQQSNVQATSTIDGQVGVQDQRSATEAPDPPNKQQEKQTMMPVPSPSIASLGVQSYPQPSLPAQLWQQPMEHVSAEATAISLPQPPQVHNVRPTIHSATNQSPTQSQQPLHTSGTSHMQLQPPPPPQQRSPFLPAFGHQTHSQMGPNEGLQHSGAPQMHHARPMFHSGYQHPVTVGPLFSQGHPTPTHQPTPYQGGSPHMRMEINQVQADRGFAWSTGLRDATGTQLLPGRPQYGGGQIGPGSYLHSPQLLSPDMETALLQQVMSLTPEQINLLPADQRNQVLQLQMMLRQ</sequence>
<protein>
    <submittedName>
        <fullName evidence="4">Cleavage stimulating factor 64</fullName>
    </submittedName>
</protein>
<dbReference type="Pfam" id="PF14304">
    <property type="entry name" value="CSTF_C"/>
    <property type="match status" value="1"/>
</dbReference>
<evidence type="ECO:0000313" key="5">
    <source>
        <dbReference type="Proteomes" id="UP001237642"/>
    </source>
</evidence>
<dbReference type="PANTHER" id="PTHR47866">
    <property type="entry name" value="HYDROXYPROLINE-RICH GLYCOPROTEIN FAMILY PROTEIN"/>
    <property type="match status" value="1"/>
</dbReference>
<dbReference type="InterPro" id="IPR038192">
    <property type="entry name" value="CSTF_C_sf"/>
</dbReference>
<evidence type="ECO:0000259" key="2">
    <source>
        <dbReference type="Pfam" id="PF14304"/>
    </source>
</evidence>
<reference evidence="4" key="1">
    <citation type="submission" date="2023-02" db="EMBL/GenBank/DDBJ databases">
        <title>Genome of toxic invasive species Heracleum sosnowskyi carries increased number of genes despite the absence of recent whole-genome duplications.</title>
        <authorList>
            <person name="Schelkunov M."/>
            <person name="Shtratnikova V."/>
            <person name="Makarenko M."/>
            <person name="Klepikova A."/>
            <person name="Omelchenko D."/>
            <person name="Novikova G."/>
            <person name="Obukhova E."/>
            <person name="Bogdanov V."/>
            <person name="Penin A."/>
            <person name="Logacheva M."/>
        </authorList>
    </citation>
    <scope>NUCLEOTIDE SEQUENCE</scope>
    <source>
        <strain evidence="4">Hsosn_3</strain>
        <tissue evidence="4">Leaf</tissue>
    </source>
</reference>
<keyword evidence="5" id="KW-1185">Reference proteome</keyword>
<dbReference type="InterPro" id="IPR026896">
    <property type="entry name" value="CSTF_C"/>
</dbReference>
<dbReference type="Pfam" id="PF14327">
    <property type="entry name" value="CSTF2_hinge"/>
    <property type="match status" value="1"/>
</dbReference>
<feature type="region of interest" description="Disordered" evidence="1">
    <location>
        <begin position="178"/>
        <end position="237"/>
    </location>
</feature>
<comment type="caution">
    <text evidence="4">The sequence shown here is derived from an EMBL/GenBank/DDBJ whole genome shotgun (WGS) entry which is preliminary data.</text>
</comment>
<gene>
    <name evidence="4" type="ORF">POM88_003892</name>
</gene>
<feature type="compositionally biased region" description="Polar residues" evidence="1">
    <location>
        <begin position="178"/>
        <end position="199"/>
    </location>
</feature>
<dbReference type="PANTHER" id="PTHR47866:SF2">
    <property type="entry name" value="HYDROXYPROLINE-RICH GLYCOPROTEIN FAMILY PROTEIN"/>
    <property type="match status" value="1"/>
</dbReference>
<dbReference type="EMBL" id="JAUIZM010000001">
    <property type="protein sequence ID" value="KAK1404287.1"/>
    <property type="molecule type" value="Genomic_DNA"/>
</dbReference>
<name>A0AAD8JH23_9APIA</name>
<feature type="domain" description="Transcription termination and cleavage factor C-terminal" evidence="2">
    <location>
        <begin position="339"/>
        <end position="371"/>
    </location>
</feature>
<feature type="region of interest" description="Disordered" evidence="1">
    <location>
        <begin position="101"/>
        <end position="137"/>
    </location>
</feature>
<evidence type="ECO:0000256" key="1">
    <source>
        <dbReference type="SAM" id="MobiDB-lite"/>
    </source>
</evidence>
<dbReference type="Proteomes" id="UP001237642">
    <property type="component" value="Unassembled WGS sequence"/>
</dbReference>
<evidence type="ECO:0000259" key="3">
    <source>
        <dbReference type="Pfam" id="PF14327"/>
    </source>
</evidence>
<dbReference type="AlphaFoldDB" id="A0AAD8JH23"/>
<dbReference type="Gene3D" id="1.10.20.70">
    <property type="entry name" value="Transcription termination and cleavage factor, C-terminal domain"/>
    <property type="match status" value="1"/>
</dbReference>
<dbReference type="Gene3D" id="1.25.40.630">
    <property type="match status" value="1"/>
</dbReference>
<dbReference type="InterPro" id="IPR025742">
    <property type="entry name" value="CSTF2_hinge"/>
</dbReference>
<organism evidence="4 5">
    <name type="scientific">Heracleum sosnowskyi</name>
    <dbReference type="NCBI Taxonomy" id="360622"/>
    <lineage>
        <taxon>Eukaryota</taxon>
        <taxon>Viridiplantae</taxon>
        <taxon>Streptophyta</taxon>
        <taxon>Embryophyta</taxon>
        <taxon>Tracheophyta</taxon>
        <taxon>Spermatophyta</taxon>
        <taxon>Magnoliopsida</taxon>
        <taxon>eudicotyledons</taxon>
        <taxon>Gunneridae</taxon>
        <taxon>Pentapetalae</taxon>
        <taxon>asterids</taxon>
        <taxon>campanulids</taxon>
        <taxon>Apiales</taxon>
        <taxon>Apiaceae</taxon>
        <taxon>Apioideae</taxon>
        <taxon>apioid superclade</taxon>
        <taxon>Tordylieae</taxon>
        <taxon>Tordyliinae</taxon>
        <taxon>Heracleum</taxon>
    </lineage>
</organism>
<dbReference type="GO" id="GO:0031124">
    <property type="term" value="P:mRNA 3'-end processing"/>
    <property type="evidence" value="ECO:0007669"/>
    <property type="project" value="InterPro"/>
</dbReference>
<evidence type="ECO:0000313" key="4">
    <source>
        <dbReference type="EMBL" id="KAK1404287.1"/>
    </source>
</evidence>
<proteinExistence type="predicted"/>